<keyword evidence="9" id="KW-1185">Reference proteome</keyword>
<comment type="similarity">
    <text evidence="2">Belongs to the Stoned B family.</text>
</comment>
<protein>
    <submittedName>
        <fullName evidence="8">Uncharacterized protein</fullName>
    </submittedName>
</protein>
<dbReference type="PROSITE" id="PS51070">
    <property type="entry name" value="SHD"/>
    <property type="match status" value="1"/>
</dbReference>
<name>A0AAE1K5C4_PETCI</name>
<dbReference type="PROSITE" id="PS51072">
    <property type="entry name" value="MHD"/>
    <property type="match status" value="1"/>
</dbReference>
<dbReference type="SUPFAM" id="SSF50729">
    <property type="entry name" value="PH domain-like"/>
    <property type="match status" value="1"/>
</dbReference>
<evidence type="ECO:0000259" key="6">
    <source>
        <dbReference type="PROSITE" id="PS51070"/>
    </source>
</evidence>
<feature type="signal peptide" evidence="5">
    <location>
        <begin position="1"/>
        <end position="18"/>
    </location>
</feature>
<dbReference type="Gene3D" id="2.60.40.1170">
    <property type="entry name" value="Mu homology domain, subdomain B"/>
    <property type="match status" value="1"/>
</dbReference>
<dbReference type="AlphaFoldDB" id="A0AAE1K5C4"/>
<evidence type="ECO:0000259" key="7">
    <source>
        <dbReference type="PROSITE" id="PS51072"/>
    </source>
</evidence>
<keyword evidence="4" id="KW-0254">Endocytosis</keyword>
<organism evidence="8 9">
    <name type="scientific">Petrolisthes cinctipes</name>
    <name type="common">Flat porcelain crab</name>
    <dbReference type="NCBI Taxonomy" id="88211"/>
    <lineage>
        <taxon>Eukaryota</taxon>
        <taxon>Metazoa</taxon>
        <taxon>Ecdysozoa</taxon>
        <taxon>Arthropoda</taxon>
        <taxon>Crustacea</taxon>
        <taxon>Multicrustacea</taxon>
        <taxon>Malacostraca</taxon>
        <taxon>Eumalacostraca</taxon>
        <taxon>Eucarida</taxon>
        <taxon>Decapoda</taxon>
        <taxon>Pleocyemata</taxon>
        <taxon>Anomura</taxon>
        <taxon>Galatheoidea</taxon>
        <taxon>Porcellanidae</taxon>
        <taxon>Petrolisthes</taxon>
    </lineage>
</organism>
<dbReference type="GO" id="GO:0005737">
    <property type="term" value="C:cytoplasm"/>
    <property type="evidence" value="ECO:0007669"/>
    <property type="project" value="UniProtKB-SubCell"/>
</dbReference>
<dbReference type="InterPro" id="IPR036168">
    <property type="entry name" value="AP2_Mu_C_sf"/>
</dbReference>
<keyword evidence="5" id="KW-0732">Signal</keyword>
<dbReference type="Proteomes" id="UP001286313">
    <property type="component" value="Unassembled WGS sequence"/>
</dbReference>
<evidence type="ECO:0000256" key="1">
    <source>
        <dbReference type="ARBA" id="ARBA00004496"/>
    </source>
</evidence>
<gene>
    <name evidence="8" type="ORF">Pcinc_031096</name>
</gene>
<dbReference type="SUPFAM" id="SSF49447">
    <property type="entry name" value="Second domain of Mu2 adaptin subunit (ap50) of ap2 adaptor"/>
    <property type="match status" value="1"/>
</dbReference>
<dbReference type="GO" id="GO:0006897">
    <property type="term" value="P:endocytosis"/>
    <property type="evidence" value="ECO:0007669"/>
    <property type="project" value="UniProtKB-KW"/>
</dbReference>
<reference evidence="8" key="1">
    <citation type="submission" date="2023-10" db="EMBL/GenBank/DDBJ databases">
        <title>Genome assemblies of two species of porcelain crab, Petrolisthes cinctipes and Petrolisthes manimaculis (Anomura: Porcellanidae).</title>
        <authorList>
            <person name="Angst P."/>
        </authorList>
    </citation>
    <scope>NUCLEOTIDE SEQUENCE</scope>
    <source>
        <strain evidence="8">PB745_01</strain>
        <tissue evidence="8">Gill</tissue>
    </source>
</reference>
<feature type="chain" id="PRO_5042068010" evidence="5">
    <location>
        <begin position="19"/>
        <end position="318"/>
    </location>
</feature>
<evidence type="ECO:0000256" key="3">
    <source>
        <dbReference type="ARBA" id="ARBA00022490"/>
    </source>
</evidence>
<accession>A0AAE1K5C4</accession>
<dbReference type="EMBL" id="JAWQEG010004078">
    <property type="protein sequence ID" value="KAK3863095.1"/>
    <property type="molecule type" value="Genomic_DNA"/>
</dbReference>
<comment type="subcellular location">
    <subcellularLocation>
        <location evidence="1">Cytoplasm</location>
    </subcellularLocation>
</comment>
<evidence type="ECO:0000256" key="4">
    <source>
        <dbReference type="ARBA" id="ARBA00022583"/>
    </source>
</evidence>
<comment type="caution">
    <text evidence="8">The sequence shown here is derived from an EMBL/GenBank/DDBJ whole genome shotgun (WGS) entry which is preliminary data.</text>
</comment>
<dbReference type="InterPro" id="IPR050431">
    <property type="entry name" value="Adaptor_comp_med_subunit"/>
</dbReference>
<proteinExistence type="inferred from homology"/>
<feature type="domain" description="SHD" evidence="6">
    <location>
        <begin position="1"/>
        <end position="165"/>
    </location>
</feature>
<dbReference type="PANTHER" id="PTHR10529">
    <property type="entry name" value="AP COMPLEX SUBUNIT MU"/>
    <property type="match status" value="1"/>
</dbReference>
<keyword evidence="3" id="KW-0963">Cytoplasm</keyword>
<dbReference type="Pfam" id="PF00928">
    <property type="entry name" value="Adap_comp_sub"/>
    <property type="match status" value="1"/>
</dbReference>
<sequence length="318" mass="36634">MALYILIWHSMFWKKVFVKLTDGGALQLYNSKEDKDPFQELPLQACYSVSDIGAQQFDQFGKIFTVKVQYIFYKERPGVRPGQVSKAERLTTKISKFAQHAIAGDYEHVKEFASDVRKLGMPVEHAPQISQLLKLGTQTYEDLKLFSSLLEEQLFALTVHRDRALNYKSEEVQLTAVDEIYVEQDLKGVVERMIARVRVFFLGFISGMPDVDLGINDMRKQGREVVGRHDIIPVVTEEWIRLEAVEFHCCVQNEEFDKTQHIKVSICNNIISPTDTGTTLHPSIRHLCLSRDPVELRRDETRRDSAHDLDSVITMMRN</sequence>
<dbReference type="InterPro" id="IPR028565">
    <property type="entry name" value="MHD"/>
</dbReference>
<feature type="domain" description="MHD" evidence="7">
    <location>
        <begin position="169"/>
        <end position="318"/>
    </location>
</feature>
<evidence type="ECO:0000313" key="8">
    <source>
        <dbReference type="EMBL" id="KAK3863095.1"/>
    </source>
</evidence>
<evidence type="ECO:0000313" key="9">
    <source>
        <dbReference type="Proteomes" id="UP001286313"/>
    </source>
</evidence>
<evidence type="ECO:0000256" key="5">
    <source>
        <dbReference type="SAM" id="SignalP"/>
    </source>
</evidence>
<evidence type="ECO:0000256" key="2">
    <source>
        <dbReference type="ARBA" id="ARBA00005579"/>
    </source>
</evidence>
<dbReference type="InterPro" id="IPR012320">
    <property type="entry name" value="SHD_dom"/>
</dbReference>